<dbReference type="EMBL" id="KN847536">
    <property type="protein sequence ID" value="KIW05854.1"/>
    <property type="molecule type" value="Genomic_DNA"/>
</dbReference>
<dbReference type="GO" id="GO:0003735">
    <property type="term" value="F:structural constituent of ribosome"/>
    <property type="evidence" value="ECO:0007669"/>
    <property type="project" value="InterPro"/>
</dbReference>
<feature type="coiled-coil region" evidence="8">
    <location>
        <begin position="164"/>
        <end position="192"/>
    </location>
</feature>
<dbReference type="PANTHER" id="PTHR21183">
    <property type="entry name" value="RIBOSOMAL PROTEIN L47, MITOCHONDRIAL-RELATED"/>
    <property type="match status" value="1"/>
</dbReference>
<dbReference type="OrthoDB" id="270763at2759"/>
<keyword evidence="4" id="KW-0496">Mitochondrion</keyword>
<dbReference type="HOGENOM" id="CLU_063281_1_1_1"/>
<accession>A0A0D2B3L2</accession>
<evidence type="ECO:0000256" key="6">
    <source>
        <dbReference type="ARBA" id="ARBA00035289"/>
    </source>
</evidence>
<dbReference type="InParanoid" id="A0A0D2B3L2"/>
<feature type="region of interest" description="Disordered" evidence="9">
    <location>
        <begin position="217"/>
        <end position="245"/>
    </location>
</feature>
<evidence type="ECO:0000313" key="11">
    <source>
        <dbReference type="Proteomes" id="UP000053259"/>
    </source>
</evidence>
<dbReference type="RefSeq" id="XP_016215723.1">
    <property type="nucleotide sequence ID" value="XM_016356200.1"/>
</dbReference>
<dbReference type="PANTHER" id="PTHR21183:SF18">
    <property type="entry name" value="LARGE RIBOSOMAL SUBUNIT PROTEIN UL29M"/>
    <property type="match status" value="1"/>
</dbReference>
<evidence type="ECO:0000256" key="2">
    <source>
        <dbReference type="ARBA" id="ARBA00009254"/>
    </source>
</evidence>
<dbReference type="Proteomes" id="UP000053259">
    <property type="component" value="Unassembled WGS sequence"/>
</dbReference>
<dbReference type="AlphaFoldDB" id="A0A0D2B3L2"/>
<reference evidence="10 11" key="1">
    <citation type="submission" date="2015-01" db="EMBL/GenBank/DDBJ databases">
        <title>The Genome Sequence of Ochroconis gallopava CBS43764.</title>
        <authorList>
            <consortium name="The Broad Institute Genomics Platform"/>
            <person name="Cuomo C."/>
            <person name="de Hoog S."/>
            <person name="Gorbushina A."/>
            <person name="Stielow B."/>
            <person name="Teixiera M."/>
            <person name="Abouelleil A."/>
            <person name="Chapman S.B."/>
            <person name="Priest M."/>
            <person name="Young S.K."/>
            <person name="Wortman J."/>
            <person name="Nusbaum C."/>
            <person name="Birren B."/>
        </authorList>
    </citation>
    <scope>NUCLEOTIDE SEQUENCE [LARGE SCALE GENOMIC DNA]</scope>
    <source>
        <strain evidence="10 11">CBS 43764</strain>
    </source>
</reference>
<feature type="region of interest" description="Disordered" evidence="9">
    <location>
        <begin position="26"/>
        <end position="46"/>
    </location>
</feature>
<evidence type="ECO:0000256" key="3">
    <source>
        <dbReference type="ARBA" id="ARBA00022980"/>
    </source>
</evidence>
<dbReference type="GeneID" id="27311030"/>
<evidence type="ECO:0000313" key="10">
    <source>
        <dbReference type="EMBL" id="KIW05854.1"/>
    </source>
</evidence>
<evidence type="ECO:0000256" key="5">
    <source>
        <dbReference type="ARBA" id="ARBA00023274"/>
    </source>
</evidence>
<keyword evidence="11" id="KW-1185">Reference proteome</keyword>
<evidence type="ECO:0000256" key="4">
    <source>
        <dbReference type="ARBA" id="ARBA00023128"/>
    </source>
</evidence>
<dbReference type="GO" id="GO:0005762">
    <property type="term" value="C:mitochondrial large ribosomal subunit"/>
    <property type="evidence" value="ECO:0007669"/>
    <property type="project" value="TreeGrafter"/>
</dbReference>
<proteinExistence type="inferred from homology"/>
<dbReference type="InterPro" id="IPR010729">
    <property type="entry name" value="Ribosomal_uL29_mit"/>
</dbReference>
<keyword evidence="3" id="KW-0689">Ribosomal protein</keyword>
<dbReference type="InterPro" id="IPR038340">
    <property type="entry name" value="MRP-L47_sf"/>
</dbReference>
<dbReference type="GO" id="GO:0032543">
    <property type="term" value="P:mitochondrial translation"/>
    <property type="evidence" value="ECO:0007669"/>
    <property type="project" value="TreeGrafter"/>
</dbReference>
<name>A0A0D2B3L2_9PEZI</name>
<gene>
    <name evidence="10" type="ORF">PV09_03057</name>
</gene>
<feature type="compositionally biased region" description="Basic and acidic residues" evidence="9">
    <location>
        <begin position="228"/>
        <end position="237"/>
    </location>
</feature>
<dbReference type="Gene3D" id="6.10.330.20">
    <property type="match status" value="1"/>
</dbReference>
<keyword evidence="8" id="KW-0175">Coiled coil</keyword>
<evidence type="ECO:0000256" key="1">
    <source>
        <dbReference type="ARBA" id="ARBA00004173"/>
    </source>
</evidence>
<organism evidence="10 11">
    <name type="scientific">Verruconis gallopava</name>
    <dbReference type="NCBI Taxonomy" id="253628"/>
    <lineage>
        <taxon>Eukaryota</taxon>
        <taxon>Fungi</taxon>
        <taxon>Dikarya</taxon>
        <taxon>Ascomycota</taxon>
        <taxon>Pezizomycotina</taxon>
        <taxon>Dothideomycetes</taxon>
        <taxon>Pleosporomycetidae</taxon>
        <taxon>Venturiales</taxon>
        <taxon>Sympoventuriaceae</taxon>
        <taxon>Verruconis</taxon>
    </lineage>
</organism>
<dbReference type="VEuPathDB" id="FungiDB:PV09_03057"/>
<protein>
    <recommendedName>
        <fullName evidence="6">Large ribosomal subunit protein uL29m</fullName>
    </recommendedName>
    <alternativeName>
        <fullName evidence="7">54S ribosomal protein L4, mitochondrial</fullName>
    </alternativeName>
</protein>
<keyword evidence="5" id="KW-0687">Ribonucleoprotein</keyword>
<dbReference type="STRING" id="253628.A0A0D2B3L2"/>
<sequence length="245" mass="28484">MSTPLSSVRQVACQNAAHCTFRNTVQSQRSHFSTSAPRWPRETKGTNKMRGFSAIRSSGPIGRKVRSIKPDQLPVPVMDPAKRARIETSENHGLWGFFNKKKEALTDPKDLNAHGRAWTRKELRIKSLDDMKVLWWKCHLELNRLSTEEHERKRLNPGYGMYELEKRRDTILETQRAIREALEERYDAWLEARDILMAGKDPDIEINEHGRLQWRAEQDPYEVEEMEDKTTSVKESQRSTSPSPS</sequence>
<comment type="similarity">
    <text evidence="2">Belongs to the universal ribosomal protein uL29 family.</text>
</comment>
<evidence type="ECO:0000256" key="9">
    <source>
        <dbReference type="SAM" id="MobiDB-lite"/>
    </source>
</evidence>
<comment type="subcellular location">
    <subcellularLocation>
        <location evidence="1">Mitochondrion</location>
    </subcellularLocation>
</comment>
<evidence type="ECO:0000256" key="8">
    <source>
        <dbReference type="SAM" id="Coils"/>
    </source>
</evidence>
<feature type="compositionally biased region" description="Polar residues" evidence="9">
    <location>
        <begin position="26"/>
        <end position="36"/>
    </location>
</feature>
<dbReference type="Pfam" id="PF06984">
    <property type="entry name" value="MRP-L47"/>
    <property type="match status" value="1"/>
</dbReference>
<evidence type="ECO:0000256" key="7">
    <source>
        <dbReference type="ARBA" id="ARBA00035399"/>
    </source>
</evidence>